<accession>A0A1X1WCR6</accession>
<dbReference type="Pfam" id="PF01740">
    <property type="entry name" value="STAS"/>
    <property type="match status" value="1"/>
</dbReference>
<comment type="caution">
    <text evidence="2">The sequence shown here is derived from an EMBL/GenBank/DDBJ whole genome shotgun (WGS) entry which is preliminary data.</text>
</comment>
<dbReference type="Gene3D" id="3.30.750.24">
    <property type="entry name" value="STAS domain"/>
    <property type="match status" value="1"/>
</dbReference>
<protein>
    <submittedName>
        <fullName evidence="2">Anti-anti-sigma factor</fullName>
    </submittedName>
</protein>
<name>A0A1X1WCR6_MYCIR</name>
<feature type="domain" description="STAS" evidence="1">
    <location>
        <begin position="35"/>
        <end position="127"/>
    </location>
</feature>
<dbReference type="InterPro" id="IPR002645">
    <property type="entry name" value="STAS_dom"/>
</dbReference>
<dbReference type="SUPFAM" id="SSF52091">
    <property type="entry name" value="SpoIIaa-like"/>
    <property type="match status" value="1"/>
</dbReference>
<dbReference type="AlphaFoldDB" id="A0A1X1WCR6"/>
<dbReference type="RefSeq" id="WP_036465298.1">
    <property type="nucleotide sequence ID" value="NZ_LQPC01000047.1"/>
</dbReference>
<sequence length="152" mass="17046">MRSEQIFRPRFASTDDQQRCGSAVFDVRHCASHRVAVAVIGEVDALNGRELGRYVERHTGISRQLILDMRAVDFFGSLGFTALYYISVHCSRSDVDWAIVGSPAVRRLLSVCDPEGELPLATDLATALARLDRLAHRRQQFVWNSKTGWRAG</sequence>
<dbReference type="CDD" id="cd07043">
    <property type="entry name" value="STAS_anti-anti-sigma_factors"/>
    <property type="match status" value="1"/>
</dbReference>
<evidence type="ECO:0000313" key="3">
    <source>
        <dbReference type="Proteomes" id="UP000193622"/>
    </source>
</evidence>
<evidence type="ECO:0000313" key="2">
    <source>
        <dbReference type="EMBL" id="ORV84385.1"/>
    </source>
</evidence>
<dbReference type="EMBL" id="LQPC01000047">
    <property type="protein sequence ID" value="ORV84385.1"/>
    <property type="molecule type" value="Genomic_DNA"/>
</dbReference>
<dbReference type="Proteomes" id="UP000193622">
    <property type="component" value="Unassembled WGS sequence"/>
</dbReference>
<dbReference type="InterPro" id="IPR036513">
    <property type="entry name" value="STAS_dom_sf"/>
</dbReference>
<gene>
    <name evidence="2" type="ORF">AWC12_23340</name>
</gene>
<proteinExistence type="predicted"/>
<organism evidence="2 3">
    <name type="scientific">Mycolicibacterium iranicum</name>
    <name type="common">Mycobacterium iranicum</name>
    <dbReference type="NCBI Taxonomy" id="912594"/>
    <lineage>
        <taxon>Bacteria</taxon>
        <taxon>Bacillati</taxon>
        <taxon>Actinomycetota</taxon>
        <taxon>Actinomycetes</taxon>
        <taxon>Mycobacteriales</taxon>
        <taxon>Mycobacteriaceae</taxon>
        <taxon>Mycolicibacterium</taxon>
    </lineage>
</organism>
<reference evidence="2 3" key="1">
    <citation type="submission" date="2016-01" db="EMBL/GenBank/DDBJ databases">
        <title>The new phylogeny of the genus Mycobacterium.</title>
        <authorList>
            <person name="Tarcisio F."/>
            <person name="Conor M."/>
            <person name="Antonella G."/>
            <person name="Elisabetta G."/>
            <person name="Giulia F.S."/>
            <person name="Sara T."/>
            <person name="Anna F."/>
            <person name="Clotilde B."/>
            <person name="Roberto B."/>
            <person name="Veronica D.S."/>
            <person name="Fabio R."/>
            <person name="Monica P."/>
            <person name="Olivier J."/>
            <person name="Enrico T."/>
            <person name="Nicola S."/>
        </authorList>
    </citation>
    <scope>NUCLEOTIDE SEQUENCE [LARGE SCALE GENOMIC DNA]</scope>
    <source>
        <strain evidence="2 3">DSM 45541</strain>
    </source>
</reference>
<evidence type="ECO:0000259" key="1">
    <source>
        <dbReference type="Pfam" id="PF01740"/>
    </source>
</evidence>